<reference evidence="1 2" key="1">
    <citation type="submission" date="2017-07" db="EMBL/GenBank/DDBJ databases">
        <title>Mechanisms for carbon and nitrogen cycling indicate functional differentiation within the Candidate Phyla Radiation.</title>
        <authorList>
            <person name="Danczak R.E."/>
            <person name="Johnston M.D."/>
            <person name="Kenah C."/>
            <person name="Slattery M."/>
            <person name="Wrighton K.C."/>
            <person name="Wilkins M.J."/>
        </authorList>
    </citation>
    <scope>NUCLEOTIDE SEQUENCE [LARGE SCALE GENOMIC DNA]</scope>
    <source>
        <strain evidence="1">Licking1014_7</strain>
    </source>
</reference>
<organism evidence="1 2">
    <name type="scientific">Candidatus Berkelbacteria bacterium Licking1014_7</name>
    <dbReference type="NCBI Taxonomy" id="2017147"/>
    <lineage>
        <taxon>Bacteria</taxon>
        <taxon>Candidatus Berkelbacteria</taxon>
    </lineage>
</organism>
<name>A0A554LHD8_9BACT</name>
<evidence type="ECO:0000313" key="2">
    <source>
        <dbReference type="Proteomes" id="UP000315689"/>
    </source>
</evidence>
<sequence>MKMKIWDYKIPKNWQPKTDYEWQWYLERKINYDDFRGLNMAKTKKFLNKLKIDEGKKLLLKAYFKHYGK</sequence>
<protein>
    <submittedName>
        <fullName evidence="1">Uncharacterized protein</fullName>
    </submittedName>
</protein>
<gene>
    <name evidence="1" type="ORF">CEN89_770</name>
</gene>
<dbReference type="Proteomes" id="UP000315689">
    <property type="component" value="Unassembled WGS sequence"/>
</dbReference>
<dbReference type="AlphaFoldDB" id="A0A554LHD8"/>
<dbReference type="EMBL" id="VMGK01000038">
    <property type="protein sequence ID" value="TSC92281.1"/>
    <property type="molecule type" value="Genomic_DNA"/>
</dbReference>
<proteinExistence type="predicted"/>
<accession>A0A554LHD8</accession>
<evidence type="ECO:0000313" key="1">
    <source>
        <dbReference type="EMBL" id="TSC92281.1"/>
    </source>
</evidence>
<comment type="caution">
    <text evidence="1">The sequence shown here is derived from an EMBL/GenBank/DDBJ whole genome shotgun (WGS) entry which is preliminary data.</text>
</comment>